<proteinExistence type="predicted"/>
<keyword evidence="1" id="KW-0812">Transmembrane</keyword>
<reference evidence="3" key="1">
    <citation type="journal article" date="2005" name="Nature">
        <title>Sequencing of Aspergillus nidulans and comparative analysis with A. fumigatus and A. oryzae.</title>
        <authorList>
            <person name="Galagan J.E."/>
            <person name="Calvo S.E."/>
            <person name="Cuomo C."/>
            <person name="Ma L.J."/>
            <person name="Wortman J.R."/>
            <person name="Batzoglou S."/>
            <person name="Lee S.I."/>
            <person name="Basturkmen M."/>
            <person name="Spevak C.C."/>
            <person name="Clutterbuck J."/>
            <person name="Kapitonov V."/>
            <person name="Jurka J."/>
            <person name="Scazzocchio C."/>
            <person name="Farman M."/>
            <person name="Butler J."/>
            <person name="Purcell S."/>
            <person name="Harris S."/>
            <person name="Braus G.H."/>
            <person name="Draht O."/>
            <person name="Busch S."/>
            <person name="D'Enfert C."/>
            <person name="Bouchier C."/>
            <person name="Goldman G.H."/>
            <person name="Bell-Pedersen D."/>
            <person name="Griffiths-Jones S."/>
            <person name="Doonan J.H."/>
            <person name="Yu J."/>
            <person name="Vienken K."/>
            <person name="Pain A."/>
            <person name="Freitag M."/>
            <person name="Selker E.U."/>
            <person name="Archer D.B."/>
            <person name="Penalva M.A."/>
            <person name="Oakley B.R."/>
            <person name="Momany M."/>
            <person name="Tanaka T."/>
            <person name="Kumagai T."/>
            <person name="Asai K."/>
            <person name="Machida M."/>
            <person name="Nierman W.C."/>
            <person name="Denning D.W."/>
            <person name="Caddick M."/>
            <person name="Hynes M."/>
            <person name="Paoletti M."/>
            <person name="Fischer R."/>
            <person name="Miller B."/>
            <person name="Dyer P."/>
            <person name="Sachs M.S."/>
            <person name="Osmani S.A."/>
            <person name="Birren B.W."/>
        </authorList>
    </citation>
    <scope>NUCLEOTIDE SEQUENCE [LARGE SCALE GENOMIC DNA]</scope>
    <source>
        <strain evidence="3">FGSC A4 / ATCC 38163 / CBS 112.46 / NRRL 194 / M139</strain>
    </source>
</reference>
<sequence length="338" mass="37885">MVLLTHSTVSVILSTGVVSIFTFLLFLSGYALQQQSVRTIQHVIRPPEHPKVYKRSQDPQSNFDLGAELEETPQVQTKITPGAEGNYAYLQLLSDPDPSNICSAILFFKQLSTNESAIHDRLFMYPSYWDTMTLSKPVSVALSLLRAASLKYDIWLLPIDMSAATSAGYTATDTKLLRLGQIQFMQYDGVLYLQTPGLLLDSAKLDSMLLSRPLPLRHDKSRVESYNNEAWIPMPLRAERDANLPPVYLVTVNSIENGNIEARGHIPNLALEGFGRIVTGPWGVLAESDTSPDPAKQPGYVWFERDNEGNAKWEKNPLFGSWRAQQHEICEGLDFDVR</sequence>
<dbReference type="RefSeq" id="XP_662275.1">
    <property type="nucleotide sequence ID" value="XM_657183.1"/>
</dbReference>
<dbReference type="STRING" id="227321.Q5B459"/>
<dbReference type="Proteomes" id="UP000000560">
    <property type="component" value="Chromosome III"/>
</dbReference>
<dbReference type="OMA" id="FMQYDSV"/>
<dbReference type="VEuPathDB" id="FungiDB:AN4671"/>
<evidence type="ECO:0000313" key="3">
    <source>
        <dbReference type="Proteomes" id="UP000000560"/>
    </source>
</evidence>
<keyword evidence="1" id="KW-1133">Transmembrane helix</keyword>
<dbReference type="OrthoDB" id="5367275at2759"/>
<dbReference type="InParanoid" id="Q5B459"/>
<keyword evidence="3" id="KW-1185">Reference proteome</keyword>
<dbReference type="HOGENOM" id="CLU_066658_0_0_1"/>
<protein>
    <submittedName>
        <fullName evidence="2">Uncharacterized protein</fullName>
    </submittedName>
</protein>
<feature type="transmembrane region" description="Helical" evidence="1">
    <location>
        <begin position="12"/>
        <end position="32"/>
    </location>
</feature>
<evidence type="ECO:0000313" key="2">
    <source>
        <dbReference type="EMBL" id="CBF77031.1"/>
    </source>
</evidence>
<dbReference type="eggNOG" id="ENOG502SWVM">
    <property type="taxonomic scope" value="Eukaryota"/>
</dbReference>
<gene>
    <name evidence="2" type="ORF">ANIA_04671</name>
</gene>
<dbReference type="KEGG" id="ani:ANIA_04671"/>
<dbReference type="EMBL" id="BN001303">
    <property type="protein sequence ID" value="CBF77031.1"/>
    <property type="molecule type" value="Genomic_DNA"/>
</dbReference>
<dbReference type="AlphaFoldDB" id="Q5B459"/>
<accession>C8VB08</accession>
<evidence type="ECO:0000256" key="1">
    <source>
        <dbReference type="SAM" id="Phobius"/>
    </source>
</evidence>
<organism evidence="2 3">
    <name type="scientific">Emericella nidulans (strain FGSC A4 / ATCC 38163 / CBS 112.46 / NRRL 194 / M139)</name>
    <name type="common">Aspergillus nidulans</name>
    <dbReference type="NCBI Taxonomy" id="227321"/>
    <lineage>
        <taxon>Eukaryota</taxon>
        <taxon>Fungi</taxon>
        <taxon>Dikarya</taxon>
        <taxon>Ascomycota</taxon>
        <taxon>Pezizomycotina</taxon>
        <taxon>Eurotiomycetes</taxon>
        <taxon>Eurotiomycetidae</taxon>
        <taxon>Eurotiales</taxon>
        <taxon>Aspergillaceae</taxon>
        <taxon>Aspergillus</taxon>
        <taxon>Aspergillus subgen. Nidulantes</taxon>
    </lineage>
</organism>
<dbReference type="GeneID" id="2872470"/>
<name>Q5B459_EMENI</name>
<accession>Q5B459</accession>
<reference evidence="3" key="2">
    <citation type="journal article" date="2009" name="Fungal Genet. Biol.">
        <title>The 2008 update of the Aspergillus nidulans genome annotation: a community effort.</title>
        <authorList>
            <person name="Wortman J.R."/>
            <person name="Gilsenan J.M."/>
            <person name="Joardar V."/>
            <person name="Deegan J."/>
            <person name="Clutterbuck J."/>
            <person name="Andersen M.R."/>
            <person name="Archer D."/>
            <person name="Bencina M."/>
            <person name="Braus G."/>
            <person name="Coutinho P."/>
            <person name="von Dohren H."/>
            <person name="Doonan J."/>
            <person name="Driessen A.J."/>
            <person name="Durek P."/>
            <person name="Espeso E."/>
            <person name="Fekete E."/>
            <person name="Flipphi M."/>
            <person name="Estrada C.G."/>
            <person name="Geysens S."/>
            <person name="Goldman G."/>
            <person name="de Groot P.W."/>
            <person name="Hansen K."/>
            <person name="Harris S.D."/>
            <person name="Heinekamp T."/>
            <person name="Helmstaedt K."/>
            <person name="Henrissat B."/>
            <person name="Hofmann G."/>
            <person name="Homan T."/>
            <person name="Horio T."/>
            <person name="Horiuchi H."/>
            <person name="James S."/>
            <person name="Jones M."/>
            <person name="Karaffa L."/>
            <person name="Karanyi Z."/>
            <person name="Kato M."/>
            <person name="Keller N."/>
            <person name="Kelly D.E."/>
            <person name="Kiel J.A."/>
            <person name="Kim J.M."/>
            <person name="van der Klei I.J."/>
            <person name="Klis F.M."/>
            <person name="Kovalchuk A."/>
            <person name="Krasevec N."/>
            <person name="Kubicek C.P."/>
            <person name="Liu B."/>
            <person name="Maccabe A."/>
            <person name="Meyer V."/>
            <person name="Mirabito P."/>
            <person name="Miskei M."/>
            <person name="Mos M."/>
            <person name="Mullins J."/>
            <person name="Nelson D.R."/>
            <person name="Nielsen J."/>
            <person name="Oakley B.R."/>
            <person name="Osmani S.A."/>
            <person name="Pakula T."/>
            <person name="Paszewski A."/>
            <person name="Paulsen I."/>
            <person name="Pilsyk S."/>
            <person name="Pocsi I."/>
            <person name="Punt P.J."/>
            <person name="Ram A.F."/>
            <person name="Ren Q."/>
            <person name="Robellet X."/>
            <person name="Robson G."/>
            <person name="Seiboth B."/>
            <person name="van Solingen P."/>
            <person name="Specht T."/>
            <person name="Sun J."/>
            <person name="Taheri-Talesh N."/>
            <person name="Takeshita N."/>
            <person name="Ussery D."/>
            <person name="vanKuyk P.A."/>
            <person name="Visser H."/>
            <person name="van de Vondervoort P.J."/>
            <person name="de Vries R.P."/>
            <person name="Walton J."/>
            <person name="Xiang X."/>
            <person name="Xiong Y."/>
            <person name="Zeng A.P."/>
            <person name="Brandt B.W."/>
            <person name="Cornell M.J."/>
            <person name="van den Hondel C.A."/>
            <person name="Visser J."/>
            <person name="Oliver S.G."/>
            <person name="Turner G."/>
        </authorList>
    </citation>
    <scope>GENOME REANNOTATION</scope>
    <source>
        <strain evidence="3">FGSC A4 / ATCC 38163 / CBS 112.46 / NRRL 194 / M139</strain>
    </source>
</reference>
<keyword evidence="1" id="KW-0472">Membrane</keyword>